<name>A0A2N5IPB7_9BIFI</name>
<dbReference type="Proteomes" id="UP000234855">
    <property type="component" value="Unassembled WGS sequence"/>
</dbReference>
<dbReference type="EMBL" id="CP071591">
    <property type="protein sequence ID" value="QSY57762.1"/>
    <property type="molecule type" value="Genomic_DNA"/>
</dbReference>
<reference evidence="3 6" key="2">
    <citation type="submission" date="2021-03" db="EMBL/GenBank/DDBJ databases">
        <title>Genome sequencing of Bifidobacterium imperatoris JCM 32708.</title>
        <authorList>
            <person name="Kim J."/>
        </authorList>
    </citation>
    <scope>NUCLEOTIDE SEQUENCE [LARGE SCALE GENOMIC DNA]</scope>
    <source>
        <strain evidence="3 6">JCM 32708</strain>
    </source>
</reference>
<keyword evidence="6" id="KW-1185">Reference proteome</keyword>
<dbReference type="AlphaFoldDB" id="A0A2N5IPB7"/>
<evidence type="ECO:0000256" key="1">
    <source>
        <dbReference type="SAM" id="MobiDB-lite"/>
    </source>
</evidence>
<dbReference type="EMBL" id="CP071591">
    <property type="protein sequence ID" value="QSY57804.1"/>
    <property type="molecule type" value="Genomic_DNA"/>
</dbReference>
<evidence type="ECO:0000313" key="3">
    <source>
        <dbReference type="EMBL" id="QSY57762.1"/>
    </source>
</evidence>
<evidence type="ECO:0000313" key="4">
    <source>
        <dbReference type="EMBL" id="QSY57804.1"/>
    </source>
</evidence>
<dbReference type="EMBL" id="NMWV01000043">
    <property type="protein sequence ID" value="PLS23802.1"/>
    <property type="molecule type" value="Genomic_DNA"/>
</dbReference>
<evidence type="ECO:0000313" key="5">
    <source>
        <dbReference type="Proteomes" id="UP000234855"/>
    </source>
</evidence>
<evidence type="ECO:0000313" key="2">
    <source>
        <dbReference type="EMBL" id="PLS23802.1"/>
    </source>
</evidence>
<dbReference type="Proteomes" id="UP000663067">
    <property type="component" value="Chromosome"/>
</dbReference>
<reference evidence="2 5" key="1">
    <citation type="submission" date="2017-07" db="EMBL/GenBank/DDBJ databases">
        <title>Bifidobacterium novel species.</title>
        <authorList>
            <person name="Lugli G.A."/>
            <person name="Milani C."/>
            <person name="Duranti S."/>
            <person name="Mangifesta M."/>
        </authorList>
    </citation>
    <scope>NUCLEOTIDE SEQUENCE [LARGE SCALE GENOMIC DNA]</scope>
    <source>
        <strain evidence="2 5">45</strain>
    </source>
</reference>
<evidence type="ECO:0000313" key="6">
    <source>
        <dbReference type="Proteomes" id="UP000663067"/>
    </source>
</evidence>
<proteinExistence type="predicted"/>
<sequence length="252" mass="28570">MSTPDVGKQATDFAQRMETLLQNVLGGLEEGYVAEPHDKRLRGGRIGYRITQREKRGIELNSDGETVASLSFSFECSCKDAGAWLQVDKSVIMVSAEPEHMPLFHYDFNRVVGSEIPGAHINIFGSNDAATRIMLSCGNGSRGKSRRKKYINDGAFPTFSTLHFPVGGDRFRPGLEDVLQMAVYEFHIDTTADWKRFIEESRAEYRERQLKALIREFPDIAYDTLKREGYLDASVPPERPHRDEGQSRLTQY</sequence>
<feature type="region of interest" description="Disordered" evidence="1">
    <location>
        <begin position="232"/>
        <end position="252"/>
    </location>
</feature>
<dbReference type="RefSeq" id="WP_101626563.1">
    <property type="nucleotide sequence ID" value="NZ_CP071591.1"/>
</dbReference>
<organism evidence="2 5">
    <name type="scientific">Bifidobacterium imperatoris</name>
    <dbReference type="NCBI Taxonomy" id="2020965"/>
    <lineage>
        <taxon>Bacteria</taxon>
        <taxon>Bacillati</taxon>
        <taxon>Actinomycetota</taxon>
        <taxon>Actinomycetes</taxon>
        <taxon>Bifidobacteriales</taxon>
        <taxon>Bifidobacteriaceae</taxon>
        <taxon>Bifidobacterium</taxon>
    </lineage>
</organism>
<accession>A0A2N5IPB7</accession>
<protein>
    <submittedName>
        <fullName evidence="2">Uncharacterized protein</fullName>
    </submittedName>
</protein>
<gene>
    <name evidence="4" type="ORF">BLI708_00185</name>
    <name evidence="3" type="ORF">BLI708_11340</name>
    <name evidence="2" type="ORF">Tam1G_2143</name>
</gene>